<keyword evidence="1" id="KW-0812">Transmembrane</keyword>
<dbReference type="InterPro" id="IPR045175">
    <property type="entry name" value="M28_fam"/>
</dbReference>
<reference evidence="3 4" key="1">
    <citation type="submission" date="2016-11" db="EMBL/GenBank/DDBJ databases">
        <authorList>
            <person name="Jaros S."/>
            <person name="Januszkiewicz K."/>
            <person name="Wedrychowicz H."/>
        </authorList>
    </citation>
    <scope>NUCLEOTIDE SEQUENCE [LARGE SCALE GENOMIC DNA]</scope>
    <source>
        <strain evidence="3 4">DSM 15930</strain>
    </source>
</reference>
<feature type="transmembrane region" description="Helical" evidence="1">
    <location>
        <begin position="544"/>
        <end position="565"/>
    </location>
</feature>
<evidence type="ECO:0000313" key="4">
    <source>
        <dbReference type="Proteomes" id="UP000184038"/>
    </source>
</evidence>
<feature type="transmembrane region" description="Helical" evidence="1">
    <location>
        <begin position="12"/>
        <end position="30"/>
    </location>
</feature>
<feature type="transmembrane region" description="Helical" evidence="1">
    <location>
        <begin position="419"/>
        <end position="439"/>
    </location>
</feature>
<dbReference type="GO" id="GO:0008235">
    <property type="term" value="F:metalloexopeptidase activity"/>
    <property type="evidence" value="ECO:0007669"/>
    <property type="project" value="InterPro"/>
</dbReference>
<accession>A0A1M7G0Y8</accession>
<evidence type="ECO:0000259" key="2">
    <source>
        <dbReference type="Pfam" id="PF04389"/>
    </source>
</evidence>
<feature type="transmembrane region" description="Helical" evidence="1">
    <location>
        <begin position="459"/>
        <end position="480"/>
    </location>
</feature>
<feature type="transmembrane region" description="Helical" evidence="1">
    <location>
        <begin position="386"/>
        <end position="407"/>
    </location>
</feature>
<evidence type="ECO:0000256" key="1">
    <source>
        <dbReference type="SAM" id="Phobius"/>
    </source>
</evidence>
<dbReference type="SUPFAM" id="SSF53187">
    <property type="entry name" value="Zn-dependent exopeptidases"/>
    <property type="match status" value="1"/>
</dbReference>
<proteinExistence type="predicted"/>
<feature type="transmembrane region" description="Helical" evidence="1">
    <location>
        <begin position="571"/>
        <end position="596"/>
    </location>
</feature>
<dbReference type="GO" id="GO:0006508">
    <property type="term" value="P:proteolysis"/>
    <property type="evidence" value="ECO:0007669"/>
    <property type="project" value="InterPro"/>
</dbReference>
<feature type="transmembrane region" description="Helical" evidence="1">
    <location>
        <begin position="511"/>
        <end position="532"/>
    </location>
</feature>
<dbReference type="InterPro" id="IPR007484">
    <property type="entry name" value="Peptidase_M28"/>
</dbReference>
<dbReference type="Proteomes" id="UP000184038">
    <property type="component" value="Unassembled WGS sequence"/>
</dbReference>
<organism evidence="3 4">
    <name type="scientific">Anaerosporobacter mobilis DSM 15930</name>
    <dbReference type="NCBI Taxonomy" id="1120996"/>
    <lineage>
        <taxon>Bacteria</taxon>
        <taxon>Bacillati</taxon>
        <taxon>Bacillota</taxon>
        <taxon>Clostridia</taxon>
        <taxon>Lachnospirales</taxon>
        <taxon>Lachnospiraceae</taxon>
        <taxon>Anaerosporobacter</taxon>
    </lineage>
</organism>
<dbReference type="PANTHER" id="PTHR12147:SF26">
    <property type="entry name" value="PEPTIDASE M28 DOMAIN-CONTAINING PROTEIN"/>
    <property type="match status" value="1"/>
</dbReference>
<sequence length="602" mass="67115">MNNKILRNTAYCVMMVVFVGIILRIGFLQVTESKVPKKFTESTISLADVEENVASLNMVLTHVKNIGNTIHSAGTAENGVVKDYITSVLDKQQIPYEVQPFTFDVESYARESKKTYDEAMSQYPEIVEKNNAFLAEKGYDDFIDYAKDIIGLRDETTVTMNNILVEFDAPDTEDAIVFVTHYDSRPDVAGSTGSALGVSAFLEAARLLSSSGELTNDIYFLFTDGKEIDLLGTKEFVSKQEELMKHVKVVLNFDSQGTEGALTLYETSNNDYNVVKQYKEAVSKNSGYSFLASTCKLLPHDTDFRVFSEAGVSAMNFSVLEGANEYSRSIDTSENVNRGSAYEYMNTINELISYYSTNKIPVVEKEQSAVFFTFLRGNIVVLPSGVVGFVTYITSMLAIGVLVFFKLRKKIRFRFVARSTIFSILAMIVTGLGSAVVLAPSLKALSSIDTKAEWNESRLIFLISIGMAFLFVGIFTFVSMKRNKHQLSTLMGQLPILLTMGLIMGNDFISLSYVFTVAIWMVFLAIIVCIALEKKPDIQKWCYVGMLVVFGVILSILFTPIIYMAYVSLSIQIIIIMAMISCIPISLLFVLIITIWKELVGK</sequence>
<feature type="transmembrane region" description="Helical" evidence="1">
    <location>
        <begin position="487"/>
        <end position="505"/>
    </location>
</feature>
<protein>
    <submittedName>
        <fullName evidence="3">Peptidase family M28</fullName>
    </submittedName>
</protein>
<dbReference type="PANTHER" id="PTHR12147">
    <property type="entry name" value="METALLOPEPTIDASE M28 FAMILY MEMBER"/>
    <property type="match status" value="1"/>
</dbReference>
<dbReference type="RefSeq" id="WP_073283067.1">
    <property type="nucleotide sequence ID" value="NZ_FRCP01000006.1"/>
</dbReference>
<dbReference type="AlphaFoldDB" id="A0A1M7G0Y8"/>
<keyword evidence="4" id="KW-1185">Reference proteome</keyword>
<dbReference type="EMBL" id="FRCP01000006">
    <property type="protein sequence ID" value="SHM09876.1"/>
    <property type="molecule type" value="Genomic_DNA"/>
</dbReference>
<gene>
    <name evidence="3" type="ORF">SAMN02746066_00759</name>
</gene>
<feature type="domain" description="Peptidase M28" evidence="2">
    <location>
        <begin position="162"/>
        <end position="349"/>
    </location>
</feature>
<keyword evidence="1" id="KW-1133">Transmembrane helix</keyword>
<dbReference type="OrthoDB" id="9762302at2"/>
<keyword evidence="1" id="KW-0472">Membrane</keyword>
<dbReference type="Gene3D" id="3.40.630.10">
    <property type="entry name" value="Zn peptidases"/>
    <property type="match status" value="1"/>
</dbReference>
<dbReference type="STRING" id="1120996.SAMN02746066_00759"/>
<evidence type="ECO:0000313" key="3">
    <source>
        <dbReference type="EMBL" id="SHM09876.1"/>
    </source>
</evidence>
<dbReference type="Pfam" id="PF04389">
    <property type="entry name" value="Peptidase_M28"/>
    <property type="match status" value="1"/>
</dbReference>
<name>A0A1M7G0Y8_9FIRM</name>